<dbReference type="AlphaFoldDB" id="A0A9D4N7W7"/>
<accession>A0A9D4N7W7</accession>
<reference evidence="2" key="2">
    <citation type="submission" date="2020-11" db="EMBL/GenBank/DDBJ databases">
        <authorList>
            <person name="McCartney M.A."/>
            <person name="Auch B."/>
            <person name="Kono T."/>
            <person name="Mallez S."/>
            <person name="Becker A."/>
            <person name="Gohl D.M."/>
            <person name="Silverstein K.A.T."/>
            <person name="Koren S."/>
            <person name="Bechman K.B."/>
            <person name="Herman A."/>
            <person name="Abrahante J.E."/>
            <person name="Garbe J."/>
        </authorList>
    </citation>
    <scope>NUCLEOTIDE SEQUENCE</scope>
    <source>
        <strain evidence="2">Duluth1</strain>
        <tissue evidence="2">Whole animal</tissue>
    </source>
</reference>
<sequence>MIALQIVFGFTVAVLMASMADSMVQEQINPVTLDACVSDDLNITGNYTGNQPKPRLVFKSYPERSYWTQTDRIVATYHLSNITAYDNNVNIFCCVDSCDPGPPSIFRQPAMLRVFIL</sequence>
<organism evidence="2 3">
    <name type="scientific">Dreissena polymorpha</name>
    <name type="common">Zebra mussel</name>
    <name type="synonym">Mytilus polymorpha</name>
    <dbReference type="NCBI Taxonomy" id="45954"/>
    <lineage>
        <taxon>Eukaryota</taxon>
        <taxon>Metazoa</taxon>
        <taxon>Spiralia</taxon>
        <taxon>Lophotrochozoa</taxon>
        <taxon>Mollusca</taxon>
        <taxon>Bivalvia</taxon>
        <taxon>Autobranchia</taxon>
        <taxon>Heteroconchia</taxon>
        <taxon>Euheterodonta</taxon>
        <taxon>Imparidentia</taxon>
        <taxon>Neoheterodontei</taxon>
        <taxon>Myida</taxon>
        <taxon>Dreissenoidea</taxon>
        <taxon>Dreissenidae</taxon>
        <taxon>Dreissena</taxon>
    </lineage>
</organism>
<feature type="signal peptide" evidence="1">
    <location>
        <begin position="1"/>
        <end position="22"/>
    </location>
</feature>
<evidence type="ECO:0000313" key="2">
    <source>
        <dbReference type="EMBL" id="KAH3889360.1"/>
    </source>
</evidence>
<evidence type="ECO:0000313" key="3">
    <source>
        <dbReference type="Proteomes" id="UP000828390"/>
    </source>
</evidence>
<gene>
    <name evidence="2" type="ORF">DPMN_013414</name>
</gene>
<keyword evidence="1" id="KW-0732">Signal</keyword>
<evidence type="ECO:0000256" key="1">
    <source>
        <dbReference type="SAM" id="SignalP"/>
    </source>
</evidence>
<name>A0A9D4N7W7_DREPO</name>
<proteinExistence type="predicted"/>
<protein>
    <submittedName>
        <fullName evidence="2">Uncharacterized protein</fullName>
    </submittedName>
</protein>
<dbReference type="EMBL" id="JAIWYP010000001">
    <property type="protein sequence ID" value="KAH3889360.1"/>
    <property type="molecule type" value="Genomic_DNA"/>
</dbReference>
<comment type="caution">
    <text evidence="2">The sequence shown here is derived from an EMBL/GenBank/DDBJ whole genome shotgun (WGS) entry which is preliminary data.</text>
</comment>
<keyword evidence="3" id="KW-1185">Reference proteome</keyword>
<feature type="chain" id="PRO_5039479538" evidence="1">
    <location>
        <begin position="23"/>
        <end position="117"/>
    </location>
</feature>
<reference evidence="2" key="1">
    <citation type="journal article" date="2019" name="bioRxiv">
        <title>The Genome of the Zebra Mussel, Dreissena polymorpha: A Resource for Invasive Species Research.</title>
        <authorList>
            <person name="McCartney M.A."/>
            <person name="Auch B."/>
            <person name="Kono T."/>
            <person name="Mallez S."/>
            <person name="Zhang Y."/>
            <person name="Obille A."/>
            <person name="Becker A."/>
            <person name="Abrahante J.E."/>
            <person name="Garbe J."/>
            <person name="Badalamenti J.P."/>
            <person name="Herman A."/>
            <person name="Mangelson H."/>
            <person name="Liachko I."/>
            <person name="Sullivan S."/>
            <person name="Sone E.D."/>
            <person name="Koren S."/>
            <person name="Silverstein K.A.T."/>
            <person name="Beckman K.B."/>
            <person name="Gohl D.M."/>
        </authorList>
    </citation>
    <scope>NUCLEOTIDE SEQUENCE</scope>
    <source>
        <strain evidence="2">Duluth1</strain>
        <tissue evidence="2">Whole animal</tissue>
    </source>
</reference>
<dbReference type="Proteomes" id="UP000828390">
    <property type="component" value="Unassembled WGS sequence"/>
</dbReference>